<sequence>MSMAAFKVNATIITVVLLGTIMFQASYARPLGCTLHHSSAPAASQPAGANLDLPGENNVTLKEQVIHKYPLPLVLNQLPKGFLPPSGPSKKINDYIH</sequence>
<name>A0A9Q0F1W0_9ROSI</name>
<protein>
    <submittedName>
        <fullName evidence="2">Uncharacterized protein</fullName>
    </submittedName>
</protein>
<keyword evidence="3" id="KW-1185">Reference proteome</keyword>
<dbReference type="AlphaFoldDB" id="A0A9Q0F1W0"/>
<dbReference type="EMBL" id="JAKUCV010007668">
    <property type="protein sequence ID" value="KAJ4822485.1"/>
    <property type="molecule type" value="Genomic_DNA"/>
</dbReference>
<evidence type="ECO:0000313" key="3">
    <source>
        <dbReference type="Proteomes" id="UP001141552"/>
    </source>
</evidence>
<dbReference type="OrthoDB" id="1937538at2759"/>
<reference evidence="2" key="1">
    <citation type="submission" date="2022-02" db="EMBL/GenBank/DDBJ databases">
        <authorList>
            <person name="Henning P.M."/>
            <person name="McCubbin A.G."/>
            <person name="Shore J.S."/>
        </authorList>
    </citation>
    <scope>NUCLEOTIDE SEQUENCE</scope>
    <source>
        <strain evidence="2">F60SS</strain>
        <tissue evidence="2">Leaves</tissue>
    </source>
</reference>
<gene>
    <name evidence="2" type="ORF">Tsubulata_011639</name>
</gene>
<accession>A0A9Q0F1W0</accession>
<evidence type="ECO:0000313" key="2">
    <source>
        <dbReference type="EMBL" id="KAJ4822485.1"/>
    </source>
</evidence>
<feature type="chain" id="PRO_5040116900" evidence="1">
    <location>
        <begin position="29"/>
        <end position="97"/>
    </location>
</feature>
<organism evidence="2 3">
    <name type="scientific">Turnera subulata</name>
    <dbReference type="NCBI Taxonomy" id="218843"/>
    <lineage>
        <taxon>Eukaryota</taxon>
        <taxon>Viridiplantae</taxon>
        <taxon>Streptophyta</taxon>
        <taxon>Embryophyta</taxon>
        <taxon>Tracheophyta</taxon>
        <taxon>Spermatophyta</taxon>
        <taxon>Magnoliopsida</taxon>
        <taxon>eudicotyledons</taxon>
        <taxon>Gunneridae</taxon>
        <taxon>Pentapetalae</taxon>
        <taxon>rosids</taxon>
        <taxon>fabids</taxon>
        <taxon>Malpighiales</taxon>
        <taxon>Passifloraceae</taxon>
        <taxon>Turnera</taxon>
    </lineage>
</organism>
<keyword evidence="1" id="KW-0732">Signal</keyword>
<feature type="signal peptide" evidence="1">
    <location>
        <begin position="1"/>
        <end position="28"/>
    </location>
</feature>
<comment type="caution">
    <text evidence="2">The sequence shown here is derived from an EMBL/GenBank/DDBJ whole genome shotgun (WGS) entry which is preliminary data.</text>
</comment>
<proteinExistence type="predicted"/>
<evidence type="ECO:0000256" key="1">
    <source>
        <dbReference type="SAM" id="SignalP"/>
    </source>
</evidence>
<reference evidence="2" key="2">
    <citation type="journal article" date="2023" name="Plants (Basel)">
        <title>Annotation of the Turnera subulata (Passifloraceae) Draft Genome Reveals the S-Locus Evolved after the Divergence of Turneroideae from Passifloroideae in a Stepwise Manner.</title>
        <authorList>
            <person name="Henning P.M."/>
            <person name="Roalson E.H."/>
            <person name="Mir W."/>
            <person name="McCubbin A.G."/>
            <person name="Shore J.S."/>
        </authorList>
    </citation>
    <scope>NUCLEOTIDE SEQUENCE</scope>
    <source>
        <strain evidence="2">F60SS</strain>
    </source>
</reference>
<dbReference type="Proteomes" id="UP001141552">
    <property type="component" value="Unassembled WGS sequence"/>
</dbReference>